<evidence type="ECO:0000256" key="1">
    <source>
        <dbReference type="ARBA" id="ARBA00022679"/>
    </source>
</evidence>
<evidence type="ECO:0000313" key="5">
    <source>
        <dbReference type="Proteomes" id="UP001291309"/>
    </source>
</evidence>
<dbReference type="InterPro" id="IPR052899">
    <property type="entry name" value="Class-I_DAHP_synthase"/>
</dbReference>
<dbReference type="Gene3D" id="3.30.70.1140">
    <property type="entry name" value="Phospho-2-dehydro-3-deoxyheptonate aldolase, domain 1"/>
    <property type="match status" value="1"/>
</dbReference>
<sequence length="375" mass="41048">MIVMLEPDSSESAVNAVLQVAAQYKGLTPRTHRIEGAEYTVTEIYLLGPTAQVPSEPFEQIPGVRQVVRVSEKYRVIGRHGGKRQTQVGFEYNGVTFDERSVNLFAGLCAVDTRESVDAMMGALARCGIRTTRMGAYKPRTSPYEFQGLGAACLPWVFELAGKHGIKVVAMEVTNARHIDEIREALEASGNATGVMLQVGTRNAQNFELLKQVGQQRVFPVLFKRGMGITLEESLNACEYVASEGNPKIVFCLRGVKTHLGDPHRNMVDFAHVSVVRRLTRLPVCVDPSHAIGRAEAGPDGLPDIFHAIGQGLIAGASMVLVDFHPYPEQALCDGPQALRLEQLPALQSYARIIREAYEQAVRNGDGLRAQPATR</sequence>
<protein>
    <submittedName>
        <fullName evidence="4">3-deoxy-7-phosphoheptulonate synthase</fullName>
    </submittedName>
</protein>
<evidence type="ECO:0000259" key="3">
    <source>
        <dbReference type="Pfam" id="PF18152"/>
    </source>
</evidence>
<dbReference type="EMBL" id="JAXIVS010000012">
    <property type="protein sequence ID" value="MDY7230761.1"/>
    <property type="molecule type" value="Genomic_DNA"/>
</dbReference>
<gene>
    <name evidence="4" type="ORF">SYV04_30475</name>
</gene>
<comment type="caution">
    <text evidence="4">The sequence shown here is derived from an EMBL/GenBank/DDBJ whole genome shotgun (WGS) entry which is preliminary data.</text>
</comment>
<dbReference type="PANTHER" id="PTHR43018:SF1">
    <property type="entry name" value="PROTEIN AROA(G)"/>
    <property type="match status" value="1"/>
</dbReference>
<dbReference type="RefSeq" id="WP_321549475.1">
    <property type="nucleotide sequence ID" value="NZ_JAXIVS010000012.1"/>
</dbReference>
<feature type="domain" description="DAHP synthase ferredoxin-like" evidence="3">
    <location>
        <begin position="1"/>
        <end position="72"/>
    </location>
</feature>
<name>A0ABU5HBX2_9BACT</name>
<keyword evidence="1" id="KW-0808">Transferase</keyword>
<dbReference type="Proteomes" id="UP001291309">
    <property type="component" value="Unassembled WGS sequence"/>
</dbReference>
<dbReference type="PANTHER" id="PTHR43018">
    <property type="entry name" value="PHOSPHO-2-DEHYDRO-3-DEOXYHEPTONATE ALDOLASE"/>
    <property type="match status" value="1"/>
</dbReference>
<reference evidence="4 5" key="1">
    <citation type="submission" date="2023-12" db="EMBL/GenBank/DDBJ databases">
        <title>the genome sequence of Hyalangium sp. s54d21.</title>
        <authorList>
            <person name="Zhang X."/>
        </authorList>
    </citation>
    <scope>NUCLEOTIDE SEQUENCE [LARGE SCALE GENOMIC DNA]</scope>
    <source>
        <strain evidence="5">s54d21</strain>
    </source>
</reference>
<organism evidence="4 5">
    <name type="scientific">Hyalangium rubrum</name>
    <dbReference type="NCBI Taxonomy" id="3103134"/>
    <lineage>
        <taxon>Bacteria</taxon>
        <taxon>Pseudomonadati</taxon>
        <taxon>Myxococcota</taxon>
        <taxon>Myxococcia</taxon>
        <taxon>Myxococcales</taxon>
        <taxon>Cystobacterineae</taxon>
        <taxon>Archangiaceae</taxon>
        <taxon>Hyalangium</taxon>
    </lineage>
</organism>
<evidence type="ECO:0000259" key="2">
    <source>
        <dbReference type="Pfam" id="PF00793"/>
    </source>
</evidence>
<dbReference type="Pfam" id="PF00793">
    <property type="entry name" value="DAHP_synth_1"/>
    <property type="match status" value="1"/>
</dbReference>
<proteinExistence type="predicted"/>
<accession>A0ABU5HBX2</accession>
<dbReference type="InterPro" id="IPR006218">
    <property type="entry name" value="DAHP1/KDSA"/>
</dbReference>
<dbReference type="Pfam" id="PF18152">
    <property type="entry name" value="DAHP_snth_FXD"/>
    <property type="match status" value="1"/>
</dbReference>
<evidence type="ECO:0000313" key="4">
    <source>
        <dbReference type="EMBL" id="MDY7230761.1"/>
    </source>
</evidence>
<keyword evidence="5" id="KW-1185">Reference proteome</keyword>
<dbReference type="SUPFAM" id="SSF51569">
    <property type="entry name" value="Aldolase"/>
    <property type="match status" value="1"/>
</dbReference>
<dbReference type="InterPro" id="IPR041071">
    <property type="entry name" value="DAHP_snth_FXD"/>
</dbReference>
<feature type="domain" description="DAHP synthetase I/KDSA" evidence="2">
    <location>
        <begin position="99"/>
        <end position="349"/>
    </location>
</feature>
<dbReference type="InterPro" id="IPR013785">
    <property type="entry name" value="Aldolase_TIM"/>
</dbReference>
<dbReference type="Gene3D" id="3.20.20.70">
    <property type="entry name" value="Aldolase class I"/>
    <property type="match status" value="1"/>
</dbReference>